<organism evidence="1 2">
    <name type="scientific">Entomophthora muscae</name>
    <dbReference type="NCBI Taxonomy" id="34485"/>
    <lineage>
        <taxon>Eukaryota</taxon>
        <taxon>Fungi</taxon>
        <taxon>Fungi incertae sedis</taxon>
        <taxon>Zoopagomycota</taxon>
        <taxon>Entomophthoromycotina</taxon>
        <taxon>Entomophthoromycetes</taxon>
        <taxon>Entomophthorales</taxon>
        <taxon>Entomophthoraceae</taxon>
        <taxon>Entomophthora</taxon>
    </lineage>
</organism>
<keyword evidence="2" id="KW-1185">Reference proteome</keyword>
<name>A0ACC2UCK9_9FUNG</name>
<evidence type="ECO:0000313" key="1">
    <source>
        <dbReference type="EMBL" id="KAJ9084805.1"/>
    </source>
</evidence>
<protein>
    <submittedName>
        <fullName evidence="1">Uncharacterized protein</fullName>
    </submittedName>
</protein>
<sequence length="436" mass="48804">MKLFIVALVSLVAVSAQGNNLEHVKCENIGSLPLTDKGNVQTDDHPTEDVTQYKNIFKLDFDQFFPAEYTPAFEKLTSLLASGGYDKSNNSILYIDAGNHEIQESDDPLISYIKSNTFPDHIGIVLPYTSNLQVLDDLIKAATKNISIVEVSSKDKISPEICKKYPSVDFNHCDDESTEADEPPIIFDEVEETIPTLPSTHFCDTSFMSQIPIQDIVAQEKPILSVIKPEKNDFITVDPFNDIYNNKVKDGFTAIEDCDDGNCLLDRDELKETDVYIGLVFNLDFSMKYPPLPDVFKSFLTSHNENKRPYTGIHIQAEDYPILEHTNPLMAYINDITVGQGNRFPKNSLITLPYIPDSQVFDQLVKQAVEKFKTVFISLQDTQVPLRTLKKFTGAVFISSDSAYAEANSRDGIKMVHASFRTGESGEAFSSTLDVC</sequence>
<accession>A0ACC2UCK9</accession>
<evidence type="ECO:0000313" key="2">
    <source>
        <dbReference type="Proteomes" id="UP001165960"/>
    </source>
</evidence>
<dbReference type="EMBL" id="QTSX02000805">
    <property type="protein sequence ID" value="KAJ9084805.1"/>
    <property type="molecule type" value="Genomic_DNA"/>
</dbReference>
<reference evidence="1" key="1">
    <citation type="submission" date="2022-04" db="EMBL/GenBank/DDBJ databases">
        <title>Genome of the entomopathogenic fungus Entomophthora muscae.</title>
        <authorList>
            <person name="Elya C."/>
            <person name="Lovett B.R."/>
            <person name="Lee E."/>
            <person name="Macias A.M."/>
            <person name="Hajek A.E."/>
            <person name="De Bivort B.L."/>
            <person name="Kasson M.T."/>
            <person name="De Fine Licht H.H."/>
            <person name="Stajich J.E."/>
        </authorList>
    </citation>
    <scope>NUCLEOTIDE SEQUENCE</scope>
    <source>
        <strain evidence="1">Berkeley</strain>
    </source>
</reference>
<proteinExistence type="predicted"/>
<gene>
    <name evidence="1" type="ORF">DSO57_1020370</name>
</gene>
<comment type="caution">
    <text evidence="1">The sequence shown here is derived from an EMBL/GenBank/DDBJ whole genome shotgun (WGS) entry which is preliminary data.</text>
</comment>
<dbReference type="Proteomes" id="UP001165960">
    <property type="component" value="Unassembled WGS sequence"/>
</dbReference>